<dbReference type="InterPro" id="IPR028994">
    <property type="entry name" value="Integrin_alpha_N"/>
</dbReference>
<accession>A0A3A8QEW7</accession>
<evidence type="ECO:0000259" key="1">
    <source>
        <dbReference type="Pfam" id="PF15644"/>
    </source>
</evidence>
<dbReference type="NCBIfam" id="TIGR01643">
    <property type="entry name" value="YD_repeat_2x"/>
    <property type="match status" value="1"/>
</dbReference>
<dbReference type="InterPro" id="IPR050708">
    <property type="entry name" value="T6SS_VgrG/RHS"/>
</dbReference>
<proteinExistence type="predicted"/>
<keyword evidence="3" id="KW-1185">Reference proteome</keyword>
<reference evidence="3" key="1">
    <citation type="submission" date="2018-09" db="EMBL/GenBank/DDBJ databases">
        <authorList>
            <person name="Livingstone P.G."/>
            <person name="Whitworth D.E."/>
        </authorList>
    </citation>
    <scope>NUCLEOTIDE SEQUENCE [LARGE SCALE GENOMIC DNA]</scope>
    <source>
        <strain evidence="3">CA051B</strain>
    </source>
</reference>
<comment type="caution">
    <text evidence="2">The sequence shown here is derived from an EMBL/GenBank/DDBJ whole genome shotgun (WGS) entry which is preliminary data.</text>
</comment>
<evidence type="ECO:0000313" key="2">
    <source>
        <dbReference type="EMBL" id="RKH63402.1"/>
    </source>
</evidence>
<dbReference type="EMBL" id="RAWB01000064">
    <property type="protein sequence ID" value="RKH63402.1"/>
    <property type="molecule type" value="Genomic_DNA"/>
</dbReference>
<dbReference type="PANTHER" id="PTHR32305:SF15">
    <property type="entry name" value="PROTEIN RHSA-RELATED"/>
    <property type="match status" value="1"/>
</dbReference>
<protein>
    <recommendedName>
        <fullName evidence="1">Tox-PL domain-containing protein</fullName>
    </recommendedName>
</protein>
<feature type="domain" description="Tox-PL" evidence="1">
    <location>
        <begin position="2183"/>
        <end position="2275"/>
    </location>
</feature>
<dbReference type="SUPFAM" id="SSF69318">
    <property type="entry name" value="Integrin alpha N-terminal domain"/>
    <property type="match status" value="1"/>
</dbReference>
<organism evidence="2 3">
    <name type="scientific">Corallococcus llansteffanensis</name>
    <dbReference type="NCBI Taxonomy" id="2316731"/>
    <lineage>
        <taxon>Bacteria</taxon>
        <taxon>Pseudomonadati</taxon>
        <taxon>Myxococcota</taxon>
        <taxon>Myxococcia</taxon>
        <taxon>Myxococcales</taxon>
        <taxon>Cystobacterineae</taxon>
        <taxon>Myxococcaceae</taxon>
        <taxon>Corallococcus</taxon>
    </lineage>
</organism>
<dbReference type="Gene3D" id="2.180.10.10">
    <property type="entry name" value="RHS repeat-associated core"/>
    <property type="match status" value="1"/>
</dbReference>
<dbReference type="InterPro" id="IPR028908">
    <property type="entry name" value="Tox-PL_dom"/>
</dbReference>
<dbReference type="InterPro" id="IPR031325">
    <property type="entry name" value="RHS_repeat"/>
</dbReference>
<dbReference type="Pfam" id="PF05593">
    <property type="entry name" value="RHS_repeat"/>
    <property type="match status" value="1"/>
</dbReference>
<dbReference type="Pfam" id="PF15644">
    <property type="entry name" value="Gln_amidase"/>
    <property type="match status" value="1"/>
</dbReference>
<dbReference type="NCBIfam" id="TIGR03696">
    <property type="entry name" value="Rhs_assc_core"/>
    <property type="match status" value="1"/>
</dbReference>
<dbReference type="Proteomes" id="UP000272888">
    <property type="component" value="Unassembled WGS sequence"/>
</dbReference>
<dbReference type="PANTHER" id="PTHR32305">
    <property type="match status" value="1"/>
</dbReference>
<dbReference type="InterPro" id="IPR022385">
    <property type="entry name" value="Rhs_assc_core"/>
</dbReference>
<dbReference type="InterPro" id="IPR006530">
    <property type="entry name" value="YD"/>
</dbReference>
<sequence length="2295" mass="244818">MDLPAARGDLSVPLSISSGARGVGAVGLGWEVPLSYVRRDLTFAHRKPQMGSDVPPAGREQVTLSLQGQAMDLLPRGTTWIVRYDAPDLVLKEQAGTWVMYDGRGKTWTFTEPAPLSGAGLWLLSSITGPDGTAVQLEYDVSSVAVPGGSAVSIDLRRVLYNKHPTSSCFKHEVTLNYGAPAAAPLSLSLLGDRVLTRLRILSSLDVASRASCTGSPEKLRSYAFTYLPDADTKQPRLSAVRLSGRQGTPEASVSLPVASFGYGSATLNGTLSYQKTGSIPLPAGPDLTKIASTSRDGTFTPPVAAGTGSATWQSLTDVTGDGLPDLVYQKTGTTKLWVALNRPGASGTTALGTVNAQLADTVLTTGAFETRSATQNRFVNSSAAVNIDQVWRQALDVNGDGRVDIVDAAETPWKWVVYLNTPGTGATGVQWQRRAYAITPLYNRLVAAGHLLSNGYLPLSSRYSGHDRIVGACWRWSGTAWASYPQGFTEGICGANFPNTELSASPEKTYTEWAVNDVNGDGFPDLVFNSSRVEVVGSVPAFPGTFTGEVINTQRTFTMQPLHGSSNRVDAVFNLYGLYIEDASPVFSAPITLKANTACGVGLWATSSFNQEVICGLADVNGDGLVDRVENRTTVALGTGRGFSTVTLTLPGSYATQSSAQFNTCFAPEPDAPGATTFFADQVSGLRDLTGDGIPDFVTRGGSTWTVAVGTGAGFAPAVNIDVVGSGFVLSSAQERCDGITSNTQSGLYDLNGDGKPEVVRRTGSTLDVYQLAGGSLPGKPEAGRIVQMDNGYGAKTTVGYRSAKEDGTTKHQVPFPEIVVTSVDTVGTQGLGGTLSATRYAYGGAELMYDSALHTFTLPGYQRSVSLRSVTVNGKTDGYGTITDTYPLPAFTAASKAERFGRYLQAGKVRDVTVLTSSSLDPWTLLATDLTTYARRLGGTHYDWATKVYEETPQSGSTNSGLDCFELAYPLDFLGSWNAVGNTYNPCTAHGFMYARATNAWRGSAAPPSANNVVTRSEVLDVDDYGRVLNVLYANDVYRSDDDLCVETKYATPTGTNERVLHAPMSRRSWTCDKTPYVTYTSESWLYDGLASGSVSLGHLTSHSRDRRDTGTGALLNTVNEYTASYNAAGNPSTVTRVREDGAVRTVKLAYDDFGLALVEQRLDATGTPVLTTSFTRDPVSLATLTVTDPNQTQYGTDLDGHQRPVRSTVRPFNGTLGVLSTTLYDGFSGTDPLGRRIVGKTFSDPVAPGTEGSAPGRTGTVYLDELGRSRRTEVELGTDYAKELLITGARTYDALGRVLFEADPYPASQNGATAYGTTYFFNLDGTPSCDVRGNGPQAYSATTDLATERIATCYFRSFLDHLETLSVNDAAALTAASPQAGVLKSATQTATGRILSRSTWKGTVRLEHATFTHDRLGQLTGMTRFLDPVLPSGPVQSSWTYDSFGQRLQWQEPASAVKTARYSNWGEPLEVSWYESVAVPAGNRNLLNRYDALGRVTHTEERSAGVAEPDTVYDFLYDVGSSPTSLVVPANVLGRLARTKSSLGEVSYSYDSFGREDAHVFTDSAGKYYVEKSGLHADGSLDSLTLQLPDNGYEKEVASYSYDTAGRLRLVKFEDPNDSRELYMARDIDPFGRVRKATHGGVVEFAAGYADVGRRLMTDGTLASSYGSRTLYMLGYDALGREQVRREIVDGAATGPKTNVGYDALGRLTSSLRTNGSTTLAQWQYTYDALGNVLTQNDLLGTADAAMGYGTVDNDQLCRVTYGGGGAGSGACQVTHDSAGNVVSLPSRNGGRSLGYFPSGNVRTVADPAGTASFRYGALGALEELDLRVAGKDARHEWKFGGLIELKDQKIAGKATSVITRHIPGASGIVASRRGYKQDWLFSFGELRGARYTADNLGRFIQDVDYQPFGEAKSSGSAGPDALLYSSAQWNGGEVLESFGLSRLGARLYDPVLGRFLSRDPLFVPRTAATTHPYAFAMNDPVNLSDPTGLDSTCMGKECQGPSGGANPQATYRPPAPTATFSQAPRGPQTLQGQVLRTSVIALTGIVMGDSFNYDTLAATGVSLQGTLDIIANTQEGAEAAVAGDNAFIDRFSSFFAGLGDSVTFWCPGCTQNMRHTWVGPNSSGDADSWSYAWGSITGIVGSFVAPRPTSIIAAPKRDVGQELKQFIRMADVNPSLCKTNCVNVSIAVDSTLAGQPEVALVSRTQQLGVLESYYGTAAVEVATERAVLKTMEAWGPGSRGIIVGLSKGSSDFAHAFNVVNRGGGVFFVDGQLPWASASLKPYSQFWLIRTN</sequence>
<gene>
    <name evidence="2" type="ORF">D7V93_08795</name>
</gene>
<evidence type="ECO:0000313" key="3">
    <source>
        <dbReference type="Proteomes" id="UP000272888"/>
    </source>
</evidence>
<name>A0A3A8QEW7_9BACT</name>